<evidence type="ECO:0000313" key="2">
    <source>
        <dbReference type="Proteomes" id="UP000001343"/>
    </source>
</evidence>
<organism evidence="1 2">
    <name type="scientific">Leptospira mayottensis 200901122</name>
    <dbReference type="NCBI Taxonomy" id="1193010"/>
    <lineage>
        <taxon>Bacteria</taxon>
        <taxon>Pseudomonadati</taxon>
        <taxon>Spirochaetota</taxon>
        <taxon>Spirochaetia</taxon>
        <taxon>Leptospirales</taxon>
        <taxon>Leptospiraceae</taxon>
        <taxon>Leptospira</taxon>
    </lineage>
</organism>
<proteinExistence type="predicted"/>
<reference evidence="1 2" key="1">
    <citation type="journal article" date="2014" name="Int. J. Syst. Evol. Microbiol.">
        <title>Leptospira mayottensis sp. nov., a pathogenic species of the genus Leptospira isolated from humans.</title>
        <authorList>
            <person name="Bourhy P."/>
            <person name="Collet L."/>
            <person name="Brisse S."/>
            <person name="Picardeau M."/>
        </authorList>
    </citation>
    <scope>NUCLEOTIDE SEQUENCE [LARGE SCALE GENOMIC DNA]</scope>
    <source>
        <strain evidence="1 2">200901122</strain>
    </source>
</reference>
<accession>A0AA87MQY6</accession>
<dbReference type="EMBL" id="AKWM02000007">
    <property type="protein sequence ID" value="EKS01783.1"/>
    <property type="molecule type" value="Genomic_DNA"/>
</dbReference>
<evidence type="ECO:0000313" key="1">
    <source>
        <dbReference type="EMBL" id="EKS01783.1"/>
    </source>
</evidence>
<comment type="caution">
    <text evidence="1">The sequence shown here is derived from an EMBL/GenBank/DDBJ whole genome shotgun (WGS) entry which is preliminary data.</text>
</comment>
<gene>
    <name evidence="1" type="ORF">LEP1GSC125_3902</name>
</gene>
<dbReference type="AlphaFoldDB" id="A0AA87MQY6"/>
<dbReference type="Proteomes" id="UP000001343">
    <property type="component" value="Unassembled WGS sequence"/>
</dbReference>
<name>A0AA87MQY6_9LEPT</name>
<protein>
    <submittedName>
        <fullName evidence="1">Uncharacterized protein</fullName>
    </submittedName>
</protein>
<sequence length="59" mass="6953">MQTNTNLSSKTYRENRTSFTALVSTNFFSAQLSLHRILLVSLFPKMNSWLRKLFLNRND</sequence>